<dbReference type="KEGG" id="ahu:A6A40_02295"/>
<keyword evidence="4" id="KW-0238">DNA-binding</keyword>
<reference evidence="9 10" key="1">
    <citation type="journal article" date="2013" name="Int. J. Syst. Evol. Microbiol.">
        <title>Azospirillum humicireducens sp. nov., a nitrogen-fixing bacterium isolated from a microbial fuel cell.</title>
        <authorList>
            <person name="Zhou S."/>
            <person name="Han L."/>
            <person name="Wang Y."/>
            <person name="Yang G."/>
            <person name="Zhuang L."/>
            <person name="Hu P."/>
        </authorList>
    </citation>
    <scope>NUCLEOTIDE SEQUENCE [LARGE SCALE GENOMIC DNA]</scope>
    <source>
        <strain evidence="9 10">SgZ-5</strain>
    </source>
</reference>
<dbReference type="KEGG" id="ahu:A6A40_02350"/>
<evidence type="ECO:0000256" key="3">
    <source>
        <dbReference type="ARBA" id="ARBA00023100"/>
    </source>
</evidence>
<evidence type="ECO:0000256" key="6">
    <source>
        <dbReference type="PIRSR" id="PIRSR606118-50"/>
    </source>
</evidence>
<comment type="similarity">
    <text evidence="1">Belongs to the site-specific recombinase resolvase family.</text>
</comment>
<sequence length="198" mass="21856">MGRIYGYSRVSTSEQDWALQLDALLKRGVDDRDIFKEKASGARRDREELRRVLDLLRPGDELVVWRLDRLARSQIHLLQIVEEVEGRGAKLVSVMDQIDTSTATGRMILGVLATLAEFERNLIRERSQAGVAVARQRGVKFGRPSKVTAAVVRQIMLASDAGTPVAETCRTLGISRSSYYMALRSAKAASIGELAVAA</sequence>
<protein>
    <submittedName>
        <fullName evidence="9">Recombinase family protein</fullName>
    </submittedName>
</protein>
<dbReference type="SMART" id="SM00857">
    <property type="entry name" value="Resolvase"/>
    <property type="match status" value="1"/>
</dbReference>
<dbReference type="InterPro" id="IPR006119">
    <property type="entry name" value="Resolv_N"/>
</dbReference>
<evidence type="ECO:0000313" key="10">
    <source>
        <dbReference type="Proteomes" id="UP000077405"/>
    </source>
</evidence>
<dbReference type="GO" id="GO:0000150">
    <property type="term" value="F:DNA strand exchange activity"/>
    <property type="evidence" value="ECO:0007669"/>
    <property type="project" value="UniProtKB-KW"/>
</dbReference>
<feature type="active site" description="O-(5'-phospho-DNA)-serine intermediate" evidence="6">
    <location>
        <position position="11"/>
    </location>
</feature>
<dbReference type="EMBL" id="CP015285">
    <property type="protein sequence ID" value="ANC90824.2"/>
    <property type="molecule type" value="Genomic_DNA"/>
</dbReference>
<dbReference type="OrthoDB" id="9800103at2"/>
<gene>
    <name evidence="8" type="ORF">A6A40_02295</name>
    <name evidence="9" type="ORF">A6A40_02350</name>
</gene>
<keyword evidence="2" id="KW-0229">DNA integration</keyword>
<dbReference type="PANTHER" id="PTHR30461:SF2">
    <property type="entry name" value="SERINE RECOMBINASE PINE-RELATED"/>
    <property type="match status" value="1"/>
</dbReference>
<proteinExistence type="inferred from homology"/>
<evidence type="ECO:0000256" key="5">
    <source>
        <dbReference type="ARBA" id="ARBA00023172"/>
    </source>
</evidence>
<dbReference type="InterPro" id="IPR006118">
    <property type="entry name" value="Recombinase_CS"/>
</dbReference>
<dbReference type="Gene3D" id="3.40.50.1390">
    <property type="entry name" value="Resolvase, N-terminal catalytic domain"/>
    <property type="match status" value="1"/>
</dbReference>
<feature type="domain" description="Resolvase/invertase-type recombinase catalytic" evidence="7">
    <location>
        <begin position="3"/>
        <end position="138"/>
    </location>
</feature>
<keyword evidence="10" id="KW-1185">Reference proteome</keyword>
<name>A0A160JDM6_9PROT</name>
<dbReference type="GO" id="GO:0003677">
    <property type="term" value="F:DNA binding"/>
    <property type="evidence" value="ECO:0007669"/>
    <property type="project" value="UniProtKB-KW"/>
</dbReference>
<evidence type="ECO:0000313" key="8">
    <source>
        <dbReference type="EMBL" id="ANC90824.2"/>
    </source>
</evidence>
<evidence type="ECO:0000256" key="1">
    <source>
        <dbReference type="ARBA" id="ARBA00009913"/>
    </source>
</evidence>
<dbReference type="RefSeq" id="WP_063633926.1">
    <property type="nucleotide sequence ID" value="NZ_CP015285.1"/>
</dbReference>
<dbReference type="SUPFAM" id="SSF53041">
    <property type="entry name" value="Resolvase-like"/>
    <property type="match status" value="1"/>
</dbReference>
<dbReference type="PROSITE" id="PS51736">
    <property type="entry name" value="RECOMBINASES_3"/>
    <property type="match status" value="1"/>
</dbReference>
<reference evidence="9" key="2">
    <citation type="submission" date="2016-04" db="EMBL/GenBank/DDBJ databases">
        <authorList>
            <person name="Evans L.H."/>
            <person name="Alamgir A."/>
            <person name="Owens N."/>
            <person name="Weber N.D."/>
            <person name="Virtaneva K."/>
            <person name="Barbian K."/>
            <person name="Babar A."/>
            <person name="Rosenke K."/>
        </authorList>
    </citation>
    <scope>NUCLEOTIDE SEQUENCE</scope>
    <source>
        <strain evidence="9">SgZ-5</strain>
    </source>
</reference>
<dbReference type="FunFam" id="3.40.50.1390:FF:000001">
    <property type="entry name" value="DNA recombinase"/>
    <property type="match status" value="1"/>
</dbReference>
<evidence type="ECO:0000313" key="9">
    <source>
        <dbReference type="EMBL" id="ANC90835.2"/>
    </source>
</evidence>
<dbReference type="Pfam" id="PF00239">
    <property type="entry name" value="Resolvase"/>
    <property type="match status" value="1"/>
</dbReference>
<dbReference type="Proteomes" id="UP000077405">
    <property type="component" value="Chromosome"/>
</dbReference>
<reference evidence="9" key="3">
    <citation type="submission" date="2018-04" db="EMBL/GenBank/DDBJ databases">
        <authorList>
            <person name="Go L.Y."/>
            <person name="Mitchell J.A."/>
        </authorList>
    </citation>
    <scope>NUCLEOTIDE SEQUENCE</scope>
    <source>
        <strain evidence="9">SgZ-5</strain>
    </source>
</reference>
<dbReference type="CDD" id="cd03768">
    <property type="entry name" value="SR_ResInv"/>
    <property type="match status" value="1"/>
</dbReference>
<dbReference type="InterPro" id="IPR050639">
    <property type="entry name" value="SSR_resolvase"/>
</dbReference>
<evidence type="ECO:0000256" key="2">
    <source>
        <dbReference type="ARBA" id="ARBA00022908"/>
    </source>
</evidence>
<organism evidence="9 10">
    <name type="scientific">Azospirillum humicireducens</name>
    <dbReference type="NCBI Taxonomy" id="1226968"/>
    <lineage>
        <taxon>Bacteria</taxon>
        <taxon>Pseudomonadati</taxon>
        <taxon>Pseudomonadota</taxon>
        <taxon>Alphaproteobacteria</taxon>
        <taxon>Rhodospirillales</taxon>
        <taxon>Azospirillaceae</taxon>
        <taxon>Azospirillum</taxon>
    </lineage>
</organism>
<evidence type="ECO:0000256" key="4">
    <source>
        <dbReference type="ARBA" id="ARBA00023125"/>
    </source>
</evidence>
<dbReference type="GO" id="GO:0015074">
    <property type="term" value="P:DNA integration"/>
    <property type="evidence" value="ECO:0007669"/>
    <property type="project" value="UniProtKB-KW"/>
</dbReference>
<dbReference type="InterPro" id="IPR036162">
    <property type="entry name" value="Resolvase-like_N_sf"/>
</dbReference>
<dbReference type="PROSITE" id="PS00398">
    <property type="entry name" value="RECOMBINASES_2"/>
    <property type="match status" value="1"/>
</dbReference>
<dbReference type="EMBL" id="CP015285">
    <property type="protein sequence ID" value="ANC90835.2"/>
    <property type="molecule type" value="Genomic_DNA"/>
</dbReference>
<dbReference type="PANTHER" id="PTHR30461">
    <property type="entry name" value="DNA-INVERTASE FROM LAMBDOID PROPHAGE"/>
    <property type="match status" value="1"/>
</dbReference>
<keyword evidence="5" id="KW-0233">DNA recombination</keyword>
<keyword evidence="3" id="KW-0230">DNA invertase</keyword>
<evidence type="ECO:0000259" key="7">
    <source>
        <dbReference type="PROSITE" id="PS51736"/>
    </source>
</evidence>
<dbReference type="AlphaFoldDB" id="A0A160JDM6"/>
<accession>A0A160JDM6</accession>